<feature type="transmembrane region" description="Helical" evidence="1">
    <location>
        <begin position="115"/>
        <end position="142"/>
    </location>
</feature>
<keyword evidence="1" id="KW-0812">Transmembrane</keyword>
<feature type="transmembrane region" description="Helical" evidence="1">
    <location>
        <begin position="192"/>
        <end position="210"/>
    </location>
</feature>
<dbReference type="RefSeq" id="WP_202896634.1">
    <property type="nucleotide sequence ID" value="NZ_BAABJL010000214.1"/>
</dbReference>
<evidence type="ECO:0000313" key="3">
    <source>
        <dbReference type="Proteomes" id="UP000638648"/>
    </source>
</evidence>
<dbReference type="AlphaFoldDB" id="A0A927N5J0"/>
<feature type="transmembrane region" description="Helical" evidence="1">
    <location>
        <begin position="148"/>
        <end position="172"/>
    </location>
</feature>
<evidence type="ECO:0008006" key="4">
    <source>
        <dbReference type="Google" id="ProtNLM"/>
    </source>
</evidence>
<keyword evidence="1" id="KW-0472">Membrane</keyword>
<sequence>MGDLLILLPFALVMVAGPQLISAVLLTTNPRWRSDSLAYVAGAAVSITAVCTIGYFAADLARSAYGTTEQSAARRGINLAILVLLLFAMIHVFARRGRPDPPAWMGKLQTAGARFSFGLGFLLLGLFPSDLVTSLTVGLRLATEGRPWWYLLPFVALTLVLLSLPALTVLALGDRGRAMLPSVRDWMNRNSWVVSEIVLLIFVVLTVQKLV</sequence>
<feature type="transmembrane region" description="Helical" evidence="1">
    <location>
        <begin position="38"/>
        <end position="57"/>
    </location>
</feature>
<dbReference type="InterPro" id="IPR021315">
    <property type="entry name" value="Gap/Sap"/>
</dbReference>
<feature type="transmembrane region" description="Helical" evidence="1">
    <location>
        <begin position="6"/>
        <end position="26"/>
    </location>
</feature>
<dbReference type="EMBL" id="JADBEM010000001">
    <property type="protein sequence ID" value="MBE1609357.1"/>
    <property type="molecule type" value="Genomic_DNA"/>
</dbReference>
<name>A0A927N5J0_9ACTN</name>
<dbReference type="Pfam" id="PF11139">
    <property type="entry name" value="SfLAP"/>
    <property type="match status" value="1"/>
</dbReference>
<keyword evidence="3" id="KW-1185">Reference proteome</keyword>
<accession>A0A927N5J0</accession>
<dbReference type="Proteomes" id="UP000638648">
    <property type="component" value="Unassembled WGS sequence"/>
</dbReference>
<reference evidence="2" key="1">
    <citation type="submission" date="2020-10" db="EMBL/GenBank/DDBJ databases">
        <title>Sequencing the genomes of 1000 actinobacteria strains.</title>
        <authorList>
            <person name="Klenk H.-P."/>
        </authorList>
    </citation>
    <scope>NUCLEOTIDE SEQUENCE</scope>
    <source>
        <strain evidence="2">DSM 45354</strain>
    </source>
</reference>
<keyword evidence="1" id="KW-1133">Transmembrane helix</keyword>
<gene>
    <name evidence="2" type="ORF">HEB94_006205</name>
</gene>
<organism evidence="2 3">
    <name type="scientific">Actinopolymorpha pittospori</name>
    <dbReference type="NCBI Taxonomy" id="648752"/>
    <lineage>
        <taxon>Bacteria</taxon>
        <taxon>Bacillati</taxon>
        <taxon>Actinomycetota</taxon>
        <taxon>Actinomycetes</taxon>
        <taxon>Propionibacteriales</taxon>
        <taxon>Actinopolymorphaceae</taxon>
        <taxon>Actinopolymorpha</taxon>
    </lineage>
</organism>
<evidence type="ECO:0000256" key="1">
    <source>
        <dbReference type="SAM" id="Phobius"/>
    </source>
</evidence>
<feature type="transmembrane region" description="Helical" evidence="1">
    <location>
        <begin position="77"/>
        <end position="94"/>
    </location>
</feature>
<protein>
    <recommendedName>
        <fullName evidence="4">Sap, sulfolipid-1-addressing protein</fullName>
    </recommendedName>
</protein>
<comment type="caution">
    <text evidence="2">The sequence shown here is derived from an EMBL/GenBank/DDBJ whole genome shotgun (WGS) entry which is preliminary data.</text>
</comment>
<evidence type="ECO:0000313" key="2">
    <source>
        <dbReference type="EMBL" id="MBE1609357.1"/>
    </source>
</evidence>
<proteinExistence type="predicted"/>